<dbReference type="CDD" id="cd03801">
    <property type="entry name" value="GT4_PimA-like"/>
    <property type="match status" value="1"/>
</dbReference>
<dbReference type="PANTHER" id="PTHR46401">
    <property type="entry name" value="GLYCOSYLTRANSFERASE WBBK-RELATED"/>
    <property type="match status" value="1"/>
</dbReference>
<sequence length="364" mass="36665">MTVHLLEPALGRVSGGLRYNAAIAEAAAPQILRHTVPGAWPEPTPGDTAVLAGIVRGLDGPVILDGLIGCSLPTPLSGPIVQLVHAPLGRAAPTAGPTSDSTAGPGIAPTAGPTADSTAAGPGTDPSGDPSHVPTARDRERAALESAAAVVTTSRFAARELAELYGVRAHAIPPGAAPRPVSAGGDGGDLICVASIEENKNQLLLAEALAALAASGTTAWHATFAGPITDPAYGARLRAALAALPAGSVELPGELDEPALADLYHASDLLLLPSRREAFGMVVSEAAAAGIPAFVTAGTGSEEALAAGRALPPEPAAWADALRDWLTDPAHRAALRQEALQRRAGLPTWDDAAAELLDLVQGLR</sequence>
<evidence type="ECO:0000256" key="1">
    <source>
        <dbReference type="ARBA" id="ARBA00022679"/>
    </source>
</evidence>
<name>A0ABP8JH84_9MICO</name>
<feature type="domain" description="Glycosyl transferase family 1" evidence="3">
    <location>
        <begin position="189"/>
        <end position="340"/>
    </location>
</feature>
<keyword evidence="1" id="KW-0808">Transferase</keyword>
<feature type="region of interest" description="Disordered" evidence="2">
    <location>
        <begin position="92"/>
        <end position="135"/>
    </location>
</feature>
<evidence type="ECO:0000313" key="4">
    <source>
        <dbReference type="EMBL" id="GAA4390735.1"/>
    </source>
</evidence>
<dbReference type="SUPFAM" id="SSF53756">
    <property type="entry name" value="UDP-Glycosyltransferase/glycogen phosphorylase"/>
    <property type="match status" value="1"/>
</dbReference>
<gene>
    <name evidence="4" type="ORF">GCM10023167_17500</name>
</gene>
<dbReference type="Gene3D" id="3.40.50.2000">
    <property type="entry name" value="Glycogen Phosphorylase B"/>
    <property type="match status" value="2"/>
</dbReference>
<dbReference type="RefSeq" id="WP_345031484.1">
    <property type="nucleotide sequence ID" value="NZ_BAABGL010000011.1"/>
</dbReference>
<dbReference type="EMBL" id="BAABGL010000011">
    <property type="protein sequence ID" value="GAA4390735.1"/>
    <property type="molecule type" value="Genomic_DNA"/>
</dbReference>
<reference evidence="5" key="1">
    <citation type="journal article" date="2019" name="Int. J. Syst. Evol. Microbiol.">
        <title>The Global Catalogue of Microorganisms (GCM) 10K type strain sequencing project: providing services to taxonomists for standard genome sequencing and annotation.</title>
        <authorList>
            <consortium name="The Broad Institute Genomics Platform"/>
            <consortium name="The Broad Institute Genome Sequencing Center for Infectious Disease"/>
            <person name="Wu L."/>
            <person name="Ma J."/>
        </authorList>
    </citation>
    <scope>NUCLEOTIDE SEQUENCE [LARGE SCALE GENOMIC DNA]</scope>
    <source>
        <strain evidence="5">JCM 17808</strain>
    </source>
</reference>
<organism evidence="4 5">
    <name type="scientific">Brevibacterium pityocampae</name>
    <dbReference type="NCBI Taxonomy" id="506594"/>
    <lineage>
        <taxon>Bacteria</taxon>
        <taxon>Bacillati</taxon>
        <taxon>Actinomycetota</taxon>
        <taxon>Actinomycetes</taxon>
        <taxon>Micrococcales</taxon>
        <taxon>Brevibacteriaceae</taxon>
        <taxon>Brevibacterium</taxon>
    </lineage>
</organism>
<dbReference type="Pfam" id="PF00534">
    <property type="entry name" value="Glycos_transf_1"/>
    <property type="match status" value="1"/>
</dbReference>
<evidence type="ECO:0000259" key="3">
    <source>
        <dbReference type="Pfam" id="PF00534"/>
    </source>
</evidence>
<protein>
    <submittedName>
        <fullName evidence="4">Glycosyltransferase family 4 protein</fullName>
    </submittedName>
</protein>
<evidence type="ECO:0000313" key="5">
    <source>
        <dbReference type="Proteomes" id="UP001500642"/>
    </source>
</evidence>
<proteinExistence type="predicted"/>
<evidence type="ECO:0000256" key="2">
    <source>
        <dbReference type="SAM" id="MobiDB-lite"/>
    </source>
</evidence>
<comment type="caution">
    <text evidence="4">The sequence shown here is derived from an EMBL/GenBank/DDBJ whole genome shotgun (WGS) entry which is preliminary data.</text>
</comment>
<dbReference type="PANTHER" id="PTHR46401:SF2">
    <property type="entry name" value="GLYCOSYLTRANSFERASE WBBK-RELATED"/>
    <property type="match status" value="1"/>
</dbReference>
<dbReference type="Proteomes" id="UP001500642">
    <property type="component" value="Unassembled WGS sequence"/>
</dbReference>
<accession>A0ABP8JH84</accession>
<dbReference type="InterPro" id="IPR001296">
    <property type="entry name" value="Glyco_trans_1"/>
</dbReference>
<keyword evidence="5" id="KW-1185">Reference proteome</keyword>